<dbReference type="InterPro" id="IPR056589">
    <property type="entry name" value="WH_Egal-1"/>
</dbReference>
<gene>
    <name evidence="3" type="ORF">SCUD_LOCUS8931</name>
</gene>
<accession>A0A183K1R8</accession>
<dbReference type="AlphaFoldDB" id="A0A183K1R8"/>
<evidence type="ECO:0000313" key="3">
    <source>
        <dbReference type="EMBL" id="VDP33309.1"/>
    </source>
</evidence>
<feature type="compositionally biased region" description="Acidic residues" evidence="1">
    <location>
        <begin position="457"/>
        <end position="469"/>
    </location>
</feature>
<name>A0A183K1R8_9TREM</name>
<feature type="domain" description="Egal-1 winged helix" evidence="2">
    <location>
        <begin position="113"/>
        <end position="178"/>
    </location>
</feature>
<feature type="compositionally biased region" description="Low complexity" evidence="1">
    <location>
        <begin position="426"/>
        <end position="438"/>
    </location>
</feature>
<evidence type="ECO:0000313" key="5">
    <source>
        <dbReference type="WBParaSite" id="SCUD_0000893101-mRNA-1"/>
    </source>
</evidence>
<evidence type="ECO:0000259" key="2">
    <source>
        <dbReference type="Pfam" id="PF23713"/>
    </source>
</evidence>
<feature type="region of interest" description="Disordered" evidence="1">
    <location>
        <begin position="426"/>
        <end position="484"/>
    </location>
</feature>
<dbReference type="STRING" id="6186.A0A183K1R8"/>
<sequence>MSEGYILAALEFLIQYGGTQSIKDLWVLMCNKFHQVSDFKHGVGKSHHSFEKFLLSNPTIFNVADNFVCLTDISNPLENERDYSHQYNSRCNNTSLKNSKNIRSKYTIESEASAVRYFQEQLLRKPERWVPIRNLAGHLSQASPHIRLCVGPQSEFLNFLTRHSLIFEIQGDLVGLRNRTKVVSCTPQQSINKKKGARPLSSHFPDDLHRITVPCSRTDNHFFSLHRTGHEEPAPKSQSEDNIIVCLDDCKAIFWVMYVIKHNLKDEIMISRLLAELSNAPNLVRNCIGWTQIELSEFLKKYNRIFTVDDVTGVVAVHYTNKLNIFVASRHINDSSSGLIVSQKGCIFCVNRLWGIIDLGFHEHVFFDRSLFKNVTDLTKHFKIKEVVYFNAILAPKDSRAKWRATCVWKETDQIINQLAKVNYSDDNNTTTNNNSNSHHSDNQSHQHHHHQQQLNDDPDSGLDNSDEIIDPKKNKLNDDPINKRDQSLKSLFDEDNMSVEYEFIIKQFANVRMADVWEIEQFTSQLKCTNSDVLNSNTNSTVVNHSNNNNNQYNHIKDHHRLSLLSQYNPVDHERSLSISNESLSDLNTLSEIPSIMSGIQLESPSTIASLNYSEHETDHGDSPRQLHKLPTHKPGCPCQCLLSSTLIQEKKSMNSVTTQTLFTGEVKGKFFYHETQDGHNHHS</sequence>
<feature type="domain" description="Egal-1 winged helix" evidence="2">
    <location>
        <begin position="255"/>
        <end position="311"/>
    </location>
</feature>
<reference evidence="5" key="1">
    <citation type="submission" date="2016-06" db="UniProtKB">
        <authorList>
            <consortium name="WormBaseParasite"/>
        </authorList>
    </citation>
    <scope>IDENTIFICATION</scope>
</reference>
<reference evidence="3 4" key="2">
    <citation type="submission" date="2018-11" db="EMBL/GenBank/DDBJ databases">
        <authorList>
            <consortium name="Pathogen Informatics"/>
        </authorList>
    </citation>
    <scope>NUCLEOTIDE SEQUENCE [LARGE SCALE GENOMIC DNA]</scope>
    <source>
        <strain evidence="3">Dakar</strain>
        <strain evidence="4">Dakar, Senegal</strain>
    </source>
</reference>
<evidence type="ECO:0000313" key="4">
    <source>
        <dbReference type="Proteomes" id="UP000279833"/>
    </source>
</evidence>
<dbReference type="Pfam" id="PF23713">
    <property type="entry name" value="WHD_Egal"/>
    <property type="match status" value="3"/>
</dbReference>
<organism evidence="5">
    <name type="scientific">Schistosoma curassoni</name>
    <dbReference type="NCBI Taxonomy" id="6186"/>
    <lineage>
        <taxon>Eukaryota</taxon>
        <taxon>Metazoa</taxon>
        <taxon>Spiralia</taxon>
        <taxon>Lophotrochozoa</taxon>
        <taxon>Platyhelminthes</taxon>
        <taxon>Trematoda</taxon>
        <taxon>Digenea</taxon>
        <taxon>Strigeidida</taxon>
        <taxon>Schistosomatoidea</taxon>
        <taxon>Schistosomatidae</taxon>
        <taxon>Schistosoma</taxon>
    </lineage>
</organism>
<feature type="domain" description="Egal-1 winged helix" evidence="2">
    <location>
        <begin position="10"/>
        <end position="72"/>
    </location>
</feature>
<evidence type="ECO:0000256" key="1">
    <source>
        <dbReference type="SAM" id="MobiDB-lite"/>
    </source>
</evidence>
<dbReference type="WBParaSite" id="SCUD_0000893101-mRNA-1">
    <property type="protein sequence ID" value="SCUD_0000893101-mRNA-1"/>
    <property type="gene ID" value="SCUD_0000893101"/>
</dbReference>
<dbReference type="OrthoDB" id="26838at2759"/>
<dbReference type="Proteomes" id="UP000279833">
    <property type="component" value="Unassembled WGS sequence"/>
</dbReference>
<keyword evidence="4" id="KW-1185">Reference proteome</keyword>
<proteinExistence type="predicted"/>
<dbReference type="EMBL" id="UZAK01032977">
    <property type="protein sequence ID" value="VDP33309.1"/>
    <property type="molecule type" value="Genomic_DNA"/>
</dbReference>
<protein>
    <submittedName>
        <fullName evidence="5">ARID domain-containing protein</fullName>
    </submittedName>
</protein>
<feature type="compositionally biased region" description="Basic and acidic residues" evidence="1">
    <location>
        <begin position="470"/>
        <end position="484"/>
    </location>
</feature>